<accession>A0ABP7V4U6</accession>
<dbReference type="EMBL" id="BAAAZG010000002">
    <property type="protein sequence ID" value="GAA4059632.1"/>
    <property type="molecule type" value="Genomic_DNA"/>
</dbReference>
<sequence>MKHFDISQPVATASPIVSVYYACTLPGCGNRFFLPEDQRMRSLSAHAERAGWHVEIGAERCPDHLPGRPLQLEPARLDPTATLPDALPAAPTVTMPDGPPPVTVLFNQPRPVRRRVTLDLLRRVLDGLLRLDEPSPRVASPFGPVAAGWVTPRSTP</sequence>
<proteinExistence type="predicted"/>
<name>A0ABP7V4U6_9ACTN</name>
<protein>
    <recommendedName>
        <fullName evidence="3">C2H2-type domain-containing protein</fullName>
    </recommendedName>
</protein>
<keyword evidence="2" id="KW-1185">Reference proteome</keyword>
<evidence type="ECO:0000313" key="2">
    <source>
        <dbReference type="Proteomes" id="UP001500683"/>
    </source>
</evidence>
<gene>
    <name evidence="1" type="ORF">GCM10022214_10180</name>
</gene>
<comment type="caution">
    <text evidence="1">The sequence shown here is derived from an EMBL/GenBank/DDBJ whole genome shotgun (WGS) entry which is preliminary data.</text>
</comment>
<organism evidence="1 2">
    <name type="scientific">Actinomadura miaoliensis</name>
    <dbReference type="NCBI Taxonomy" id="430685"/>
    <lineage>
        <taxon>Bacteria</taxon>
        <taxon>Bacillati</taxon>
        <taxon>Actinomycetota</taxon>
        <taxon>Actinomycetes</taxon>
        <taxon>Streptosporangiales</taxon>
        <taxon>Thermomonosporaceae</taxon>
        <taxon>Actinomadura</taxon>
    </lineage>
</organism>
<evidence type="ECO:0000313" key="1">
    <source>
        <dbReference type="EMBL" id="GAA4059632.1"/>
    </source>
</evidence>
<dbReference type="Proteomes" id="UP001500683">
    <property type="component" value="Unassembled WGS sequence"/>
</dbReference>
<dbReference type="RefSeq" id="WP_344941378.1">
    <property type="nucleotide sequence ID" value="NZ_BAAAZG010000002.1"/>
</dbReference>
<reference evidence="2" key="1">
    <citation type="journal article" date="2019" name="Int. J. Syst. Evol. Microbiol.">
        <title>The Global Catalogue of Microorganisms (GCM) 10K type strain sequencing project: providing services to taxonomists for standard genome sequencing and annotation.</title>
        <authorList>
            <consortium name="The Broad Institute Genomics Platform"/>
            <consortium name="The Broad Institute Genome Sequencing Center for Infectious Disease"/>
            <person name="Wu L."/>
            <person name="Ma J."/>
        </authorList>
    </citation>
    <scope>NUCLEOTIDE SEQUENCE [LARGE SCALE GENOMIC DNA]</scope>
    <source>
        <strain evidence="2">JCM 16702</strain>
    </source>
</reference>
<evidence type="ECO:0008006" key="3">
    <source>
        <dbReference type="Google" id="ProtNLM"/>
    </source>
</evidence>